<dbReference type="PRINTS" id="PR00080">
    <property type="entry name" value="SDRFAMILY"/>
</dbReference>
<dbReference type="Gene3D" id="3.40.50.720">
    <property type="entry name" value="NAD(P)-binding Rossmann-like Domain"/>
    <property type="match status" value="1"/>
</dbReference>
<dbReference type="EMBL" id="VCGU01000008">
    <property type="protein sequence ID" value="TRY72720.1"/>
    <property type="molecule type" value="Genomic_DNA"/>
</dbReference>
<reference evidence="15 16" key="1">
    <citation type="journal article" date="2018" name="Nat. Ecol. Evol.">
        <title>Genomic signatures of mitonuclear coevolution across populations of Tigriopus californicus.</title>
        <authorList>
            <person name="Barreto F.S."/>
            <person name="Watson E.T."/>
            <person name="Lima T.G."/>
            <person name="Willett C.S."/>
            <person name="Edmands S."/>
            <person name="Li W."/>
            <person name="Burton R.S."/>
        </authorList>
    </citation>
    <scope>NUCLEOTIDE SEQUENCE [LARGE SCALE GENOMIC DNA]</scope>
    <source>
        <strain evidence="15 16">San Diego</strain>
    </source>
</reference>
<comment type="similarity">
    <text evidence="2">Belongs to the short-chain dehydrogenases/reductases (SDR) family.</text>
</comment>
<dbReference type="PANTHER" id="PTHR43477">
    <property type="entry name" value="DIHYDROANTICAPSIN 7-DEHYDROGENASE"/>
    <property type="match status" value="1"/>
</dbReference>
<dbReference type="Pfam" id="PF13561">
    <property type="entry name" value="adh_short_C2"/>
    <property type="match status" value="1"/>
</dbReference>
<evidence type="ECO:0000256" key="6">
    <source>
        <dbReference type="ARBA" id="ARBA00038956"/>
    </source>
</evidence>
<dbReference type="OMA" id="YMTGTDF"/>
<comment type="pathway">
    <text evidence="1">Siderophore biosynthesis.</text>
</comment>
<protein>
    <recommendedName>
        <fullName evidence="8">Dehydrogenase/reductase SDR family member 6</fullName>
        <ecNumber evidence="6">1.1.1.104</ecNumber>
        <ecNumber evidence="7">1.1.1.30</ecNumber>
    </recommendedName>
    <alternativeName>
        <fullName evidence="12">(R)-beta-hydroxybutyrate dehydrogenase</fullName>
    </alternativeName>
    <alternativeName>
        <fullName evidence="10">3-hydroxybutyrate dehydrogenase type 2</fullName>
    </alternativeName>
    <alternativeName>
        <fullName evidence="13">4-oxo-L-proline reductase</fullName>
    </alternativeName>
    <alternativeName>
        <fullName evidence="11">Oxidoreductase UCPA</fullName>
    </alternativeName>
    <alternativeName>
        <fullName evidence="9">Short chain dehydrogenase/reductase family 15C member 1</fullName>
    </alternativeName>
</protein>
<proteinExistence type="inferred from homology"/>
<comment type="catalytic activity">
    <reaction evidence="14">
        <text>(R)-3-hydroxybutanoate + NAD(+) = acetoacetate + NADH + H(+)</text>
        <dbReference type="Rhea" id="RHEA:20521"/>
        <dbReference type="ChEBI" id="CHEBI:10983"/>
        <dbReference type="ChEBI" id="CHEBI:13705"/>
        <dbReference type="ChEBI" id="CHEBI:15378"/>
        <dbReference type="ChEBI" id="CHEBI:57540"/>
        <dbReference type="ChEBI" id="CHEBI:57945"/>
        <dbReference type="EC" id="1.1.1.30"/>
    </reaction>
</comment>
<dbReference type="InterPro" id="IPR020904">
    <property type="entry name" value="Sc_DH/Rdtase_CS"/>
</dbReference>
<dbReference type="SUPFAM" id="SSF51735">
    <property type="entry name" value="NAD(P)-binding Rossmann-fold domains"/>
    <property type="match status" value="1"/>
</dbReference>
<evidence type="ECO:0000256" key="8">
    <source>
        <dbReference type="ARBA" id="ARBA00039194"/>
    </source>
</evidence>
<dbReference type="EC" id="1.1.1.104" evidence="6"/>
<dbReference type="Proteomes" id="UP000318571">
    <property type="component" value="Chromosome 7"/>
</dbReference>
<evidence type="ECO:0000256" key="2">
    <source>
        <dbReference type="ARBA" id="ARBA00006484"/>
    </source>
</evidence>
<keyword evidence="16" id="KW-1185">Reference proteome</keyword>
<evidence type="ECO:0000256" key="13">
    <source>
        <dbReference type="ARBA" id="ARBA00043199"/>
    </source>
</evidence>
<evidence type="ECO:0000256" key="5">
    <source>
        <dbReference type="ARBA" id="ARBA00034698"/>
    </source>
</evidence>
<sequence length="247" mass="26909">MGSERLKGKVAVVSAAAQGIGRATALRFAEEGCKVFAIDLNYEKLSELSTVQGITIRKVDVLNKEDIQNLLAEVDVIDILFNCVGYVHQGTILDCDEAVWDKSFDLNVKGAFLMNQAFLPKMIERKRGSIVNMASVVSSIMGAKARFAYGASKGAVIAMTKSLSVDYVECGIRVNSVCPGTVETPSWHDRVNEHQDPVQARVDFIKRQKMGRLGTSEEIANLVLFLASDESSYTTGQNFIADGGMSM</sequence>
<evidence type="ECO:0000256" key="9">
    <source>
        <dbReference type="ARBA" id="ARBA00041727"/>
    </source>
</evidence>
<dbReference type="EC" id="1.1.1.30" evidence="7"/>
<dbReference type="InterPro" id="IPR002347">
    <property type="entry name" value="SDR_fam"/>
</dbReference>
<evidence type="ECO:0000313" key="15">
    <source>
        <dbReference type="EMBL" id="TRY72720.1"/>
    </source>
</evidence>
<dbReference type="STRING" id="6832.A0A553P516"/>
<dbReference type="AlphaFoldDB" id="A0A553P516"/>
<dbReference type="OrthoDB" id="1888931at2759"/>
<accession>A0A553P516</accession>
<evidence type="ECO:0000256" key="14">
    <source>
        <dbReference type="ARBA" id="ARBA00049550"/>
    </source>
</evidence>
<dbReference type="InterPro" id="IPR036291">
    <property type="entry name" value="NAD(P)-bd_dom_sf"/>
</dbReference>
<evidence type="ECO:0000256" key="4">
    <source>
        <dbReference type="ARBA" id="ARBA00023027"/>
    </source>
</evidence>
<name>A0A553P516_TIGCA</name>
<dbReference type="FunFam" id="3.40.50.720:FF:000084">
    <property type="entry name" value="Short-chain dehydrogenase reductase"/>
    <property type="match status" value="1"/>
</dbReference>
<evidence type="ECO:0000256" key="7">
    <source>
        <dbReference type="ARBA" id="ARBA00038959"/>
    </source>
</evidence>
<evidence type="ECO:0000256" key="10">
    <source>
        <dbReference type="ARBA" id="ARBA00042309"/>
    </source>
</evidence>
<dbReference type="PROSITE" id="PS00061">
    <property type="entry name" value="ADH_SHORT"/>
    <property type="match status" value="1"/>
</dbReference>
<evidence type="ECO:0000256" key="12">
    <source>
        <dbReference type="ARBA" id="ARBA00043083"/>
    </source>
</evidence>
<comment type="caution">
    <text evidence="15">The sequence shown here is derived from an EMBL/GenBank/DDBJ whole genome shotgun (WGS) entry which is preliminary data.</text>
</comment>
<organism evidence="15 16">
    <name type="scientific">Tigriopus californicus</name>
    <name type="common">Marine copepod</name>
    <dbReference type="NCBI Taxonomy" id="6832"/>
    <lineage>
        <taxon>Eukaryota</taxon>
        <taxon>Metazoa</taxon>
        <taxon>Ecdysozoa</taxon>
        <taxon>Arthropoda</taxon>
        <taxon>Crustacea</taxon>
        <taxon>Multicrustacea</taxon>
        <taxon>Hexanauplia</taxon>
        <taxon>Copepoda</taxon>
        <taxon>Harpacticoida</taxon>
        <taxon>Harpacticidae</taxon>
        <taxon>Tigriopus</taxon>
    </lineage>
</organism>
<comment type="pathway">
    <text evidence="5">Amino-acid metabolism.</text>
</comment>
<dbReference type="PANTHER" id="PTHR43477:SF4">
    <property type="entry name" value="DEHYDROGENASE_REDUCTASE SDR FAMILY MEMBER 6"/>
    <property type="match status" value="1"/>
</dbReference>
<gene>
    <name evidence="15" type="ORF">TCAL_11985</name>
</gene>
<evidence type="ECO:0000256" key="1">
    <source>
        <dbReference type="ARBA" id="ARBA00004924"/>
    </source>
</evidence>
<dbReference type="InterPro" id="IPR051122">
    <property type="entry name" value="SDR_DHRS6-like"/>
</dbReference>
<dbReference type="GO" id="GO:0003858">
    <property type="term" value="F:3-hydroxybutyrate dehydrogenase activity"/>
    <property type="evidence" value="ECO:0007669"/>
    <property type="project" value="UniProtKB-EC"/>
</dbReference>
<keyword evidence="3" id="KW-0560">Oxidoreductase</keyword>
<evidence type="ECO:0000313" key="16">
    <source>
        <dbReference type="Proteomes" id="UP000318571"/>
    </source>
</evidence>
<evidence type="ECO:0000256" key="3">
    <source>
        <dbReference type="ARBA" id="ARBA00023002"/>
    </source>
</evidence>
<keyword evidence="4" id="KW-0520">NAD</keyword>
<dbReference type="PRINTS" id="PR00081">
    <property type="entry name" value="GDHRDH"/>
</dbReference>
<dbReference type="GO" id="GO:0016617">
    <property type="term" value="F:4-oxoproline reductase activity"/>
    <property type="evidence" value="ECO:0007669"/>
    <property type="project" value="UniProtKB-EC"/>
</dbReference>
<evidence type="ECO:0000256" key="11">
    <source>
        <dbReference type="ARBA" id="ARBA00042565"/>
    </source>
</evidence>
<dbReference type="GO" id="GO:0005737">
    <property type="term" value="C:cytoplasm"/>
    <property type="evidence" value="ECO:0007669"/>
    <property type="project" value="TreeGrafter"/>
</dbReference>